<gene>
    <name evidence="14" type="ORF">JCM19240_687</name>
</gene>
<feature type="binding site" evidence="10">
    <location>
        <position position="109"/>
    </location>
    <ligand>
        <name>Zn(2+)</name>
        <dbReference type="ChEBI" id="CHEBI:29105"/>
    </ligand>
</feature>
<reference evidence="14 15" key="2">
    <citation type="submission" date="2014-09" db="EMBL/GenBank/DDBJ databases">
        <authorList>
            <consortium name="NBRP consortium"/>
            <person name="Sawabe T."/>
            <person name="Meirelles P."/>
            <person name="Nakanishi M."/>
            <person name="Sayaka M."/>
            <person name="Hattori M."/>
            <person name="Ohkuma M."/>
        </authorList>
    </citation>
    <scope>NUCLEOTIDE SEQUENCE [LARGE SCALE GENOMIC DNA]</scope>
    <source>
        <strain evidence="14 15">JCM 19240</strain>
    </source>
</reference>
<dbReference type="NCBIfam" id="TIGR00218">
    <property type="entry name" value="manA"/>
    <property type="match status" value="1"/>
</dbReference>
<evidence type="ECO:0000313" key="15">
    <source>
        <dbReference type="Proteomes" id="UP000029224"/>
    </source>
</evidence>
<dbReference type="Pfam" id="PF20512">
    <property type="entry name" value="PMI_typeI_hel"/>
    <property type="match status" value="1"/>
</dbReference>
<evidence type="ECO:0000256" key="10">
    <source>
        <dbReference type="PIRSR" id="PIRSR001480-2"/>
    </source>
</evidence>
<evidence type="ECO:0000256" key="4">
    <source>
        <dbReference type="ARBA" id="ARBA00022723"/>
    </source>
</evidence>
<dbReference type="Proteomes" id="UP000029224">
    <property type="component" value="Unassembled WGS sequence"/>
</dbReference>
<dbReference type="InterPro" id="IPR011051">
    <property type="entry name" value="RmlC_Cupin_sf"/>
</dbReference>
<evidence type="ECO:0000256" key="5">
    <source>
        <dbReference type="ARBA" id="ARBA00022833"/>
    </source>
</evidence>
<organism evidence="14 15">
    <name type="scientific">Vibrio maritimus</name>
    <dbReference type="NCBI Taxonomy" id="990268"/>
    <lineage>
        <taxon>Bacteria</taxon>
        <taxon>Pseudomonadati</taxon>
        <taxon>Pseudomonadota</taxon>
        <taxon>Gammaproteobacteria</taxon>
        <taxon>Vibrionales</taxon>
        <taxon>Vibrionaceae</taxon>
        <taxon>Vibrio</taxon>
    </lineage>
</organism>
<evidence type="ECO:0000313" key="14">
    <source>
        <dbReference type="EMBL" id="GAL37540.1"/>
    </source>
</evidence>
<sequence length="402" mass="44571">MLTMNINSTQVFYPMSNVIQHFAWGSVSSLNQLFGVENSKGEPQAEMWMGAHPNGCSSVRVRDDDILLSDLINVDRDKYLSEETSQKFGELPYLFKILAAEKALSIQVHPSKVEAEEGYKREELAGIPLNAAHRNFKDPNHKPELVYALTSYQAMNGFRSSTEIVSFFSLLDIELVKNAVDNYKKYDTPAALREFFVGLLSLSGGDKAKALEVLLSFASENKDQPVFSLILELSEQYPGDIGLFSPLFLNVITLQPGEAMFLDARTPHAYLKGTALEVMANSDNVLRAGLTSKYIDVEELAKCTLFQEKPRSSLLLEPKTEDGVSTYPIPVPDFKFSIYASPSTQLVYPNSAEILLSLDCDATLTHKSGQSLTLKKGQSVFVPAFVDEYTLNAKGRVAKAYC</sequence>
<dbReference type="Pfam" id="PF21621">
    <property type="entry name" value="MPI_cupin_dom"/>
    <property type="match status" value="1"/>
</dbReference>
<dbReference type="Pfam" id="PF20511">
    <property type="entry name" value="PMI_typeI_cat"/>
    <property type="match status" value="1"/>
</dbReference>
<dbReference type="PANTHER" id="PTHR10309:SF0">
    <property type="entry name" value="MANNOSE-6-PHOSPHATE ISOMERASE"/>
    <property type="match status" value="1"/>
</dbReference>
<dbReference type="InterPro" id="IPR001250">
    <property type="entry name" value="Man6P_Isoase-1"/>
</dbReference>
<dbReference type="InterPro" id="IPR016305">
    <property type="entry name" value="Mannose-6-P_Isomerase"/>
</dbReference>
<dbReference type="InterPro" id="IPR046457">
    <property type="entry name" value="PMI_typeI_cat"/>
</dbReference>
<comment type="caution">
    <text evidence="14">The sequence shown here is derived from an EMBL/GenBank/DDBJ whole genome shotgun (WGS) entry which is preliminary data.</text>
</comment>
<dbReference type="CDD" id="cd07011">
    <property type="entry name" value="cupin_PMI_type_I_N"/>
    <property type="match status" value="1"/>
</dbReference>
<evidence type="ECO:0000259" key="13">
    <source>
        <dbReference type="Pfam" id="PF21621"/>
    </source>
</evidence>
<dbReference type="SUPFAM" id="SSF51182">
    <property type="entry name" value="RmlC-like cupins"/>
    <property type="match status" value="1"/>
</dbReference>
<evidence type="ECO:0000256" key="7">
    <source>
        <dbReference type="ARBA" id="ARBA00029741"/>
    </source>
</evidence>
<evidence type="ECO:0000256" key="8">
    <source>
        <dbReference type="ARBA" id="ARBA00030762"/>
    </source>
</evidence>
<dbReference type="GO" id="GO:0004476">
    <property type="term" value="F:mannose-6-phosphate isomerase activity"/>
    <property type="evidence" value="ECO:0007669"/>
    <property type="project" value="UniProtKB-EC"/>
</dbReference>
<comment type="similarity">
    <text evidence="2">Belongs to the mannose-6-phosphate isomerase type 1 family.</text>
</comment>
<dbReference type="InterPro" id="IPR046458">
    <property type="entry name" value="PMI_typeI_hel"/>
</dbReference>
<evidence type="ECO:0000256" key="9">
    <source>
        <dbReference type="PIRSR" id="PIRSR001480-1"/>
    </source>
</evidence>
<proteinExistence type="inferred from homology"/>
<dbReference type="PIRSF" id="PIRSF001480">
    <property type="entry name" value="Mannose-6-phosphate_isomerase"/>
    <property type="match status" value="1"/>
</dbReference>
<dbReference type="EMBL" id="BBMT01000018">
    <property type="protein sequence ID" value="GAL37540.1"/>
    <property type="molecule type" value="Genomic_DNA"/>
</dbReference>
<protein>
    <recommendedName>
        <fullName evidence="3">mannose-6-phosphate isomerase</fullName>
        <ecNumber evidence="3">5.3.1.8</ecNumber>
    </recommendedName>
    <alternativeName>
        <fullName evidence="7">Phosphohexomutase</fullName>
    </alternativeName>
    <alternativeName>
        <fullName evidence="8">Phosphomannose isomerase</fullName>
    </alternativeName>
</protein>
<dbReference type="PRINTS" id="PR00714">
    <property type="entry name" value="MAN6PISMRASE"/>
</dbReference>
<name>A0A090TC88_9VIBR</name>
<evidence type="ECO:0000256" key="1">
    <source>
        <dbReference type="ARBA" id="ARBA00000757"/>
    </source>
</evidence>
<dbReference type="AlphaFoldDB" id="A0A090TC88"/>
<feature type="binding site" evidence="10">
    <location>
        <position position="107"/>
    </location>
    <ligand>
        <name>Zn(2+)</name>
        <dbReference type="ChEBI" id="CHEBI:29105"/>
    </ligand>
</feature>
<dbReference type="InterPro" id="IPR049071">
    <property type="entry name" value="MPI_cupin_dom"/>
</dbReference>
<dbReference type="GO" id="GO:0005975">
    <property type="term" value="P:carbohydrate metabolic process"/>
    <property type="evidence" value="ECO:0007669"/>
    <property type="project" value="InterPro"/>
</dbReference>
<dbReference type="GO" id="GO:0005829">
    <property type="term" value="C:cytosol"/>
    <property type="evidence" value="ECO:0007669"/>
    <property type="project" value="TreeGrafter"/>
</dbReference>
<dbReference type="Gene3D" id="1.10.441.10">
    <property type="entry name" value="Phosphomannose Isomerase, domain 2"/>
    <property type="match status" value="1"/>
</dbReference>
<keyword evidence="5 10" id="KW-0862">Zinc</keyword>
<dbReference type="GO" id="GO:0009298">
    <property type="term" value="P:GDP-mannose biosynthetic process"/>
    <property type="evidence" value="ECO:0007669"/>
    <property type="project" value="InterPro"/>
</dbReference>
<feature type="binding site" evidence="10">
    <location>
        <position position="144"/>
    </location>
    <ligand>
        <name>Zn(2+)</name>
        <dbReference type="ChEBI" id="CHEBI:29105"/>
    </ligand>
</feature>
<feature type="domain" description="Phosphomannose isomerase type I catalytic" evidence="11">
    <location>
        <begin position="14"/>
        <end position="159"/>
    </location>
</feature>
<feature type="binding site" evidence="10">
    <location>
        <position position="268"/>
    </location>
    <ligand>
        <name>Zn(2+)</name>
        <dbReference type="ChEBI" id="CHEBI:29105"/>
    </ligand>
</feature>
<dbReference type="GO" id="GO:0008270">
    <property type="term" value="F:zinc ion binding"/>
    <property type="evidence" value="ECO:0007669"/>
    <property type="project" value="InterPro"/>
</dbReference>
<dbReference type="EC" id="5.3.1.8" evidence="3"/>
<dbReference type="PANTHER" id="PTHR10309">
    <property type="entry name" value="MANNOSE-6-PHOSPHATE ISOMERASE"/>
    <property type="match status" value="1"/>
</dbReference>
<comment type="catalytic activity">
    <reaction evidence="1">
        <text>D-mannose 6-phosphate = D-fructose 6-phosphate</text>
        <dbReference type="Rhea" id="RHEA:12356"/>
        <dbReference type="ChEBI" id="CHEBI:58735"/>
        <dbReference type="ChEBI" id="CHEBI:61527"/>
        <dbReference type="EC" id="5.3.1.8"/>
    </reaction>
</comment>
<keyword evidence="15" id="KW-1185">Reference proteome</keyword>
<feature type="domain" description="Phosphomannose isomerase type I helical insertion" evidence="12">
    <location>
        <begin position="185"/>
        <end position="249"/>
    </location>
</feature>
<feature type="domain" description="Mannose-6-phosphate isomerase cupin" evidence="13">
    <location>
        <begin position="325"/>
        <end position="401"/>
    </location>
</feature>
<dbReference type="InterPro" id="IPR014710">
    <property type="entry name" value="RmlC-like_jellyroll"/>
</dbReference>
<comment type="cofactor">
    <cofactor evidence="10">
        <name>Zn(2+)</name>
        <dbReference type="ChEBI" id="CHEBI:29105"/>
    </cofactor>
    <text evidence="10">Binds 1 zinc ion per subunit.</text>
</comment>
<feature type="active site" evidence="9">
    <location>
        <position position="287"/>
    </location>
</feature>
<evidence type="ECO:0000259" key="12">
    <source>
        <dbReference type="Pfam" id="PF20512"/>
    </source>
</evidence>
<keyword evidence="4 10" id="KW-0479">Metal-binding</keyword>
<dbReference type="Gene3D" id="2.60.120.10">
    <property type="entry name" value="Jelly Rolls"/>
    <property type="match status" value="2"/>
</dbReference>
<evidence type="ECO:0000256" key="2">
    <source>
        <dbReference type="ARBA" id="ARBA00010772"/>
    </source>
</evidence>
<evidence type="ECO:0000259" key="11">
    <source>
        <dbReference type="Pfam" id="PF20511"/>
    </source>
</evidence>
<evidence type="ECO:0000256" key="3">
    <source>
        <dbReference type="ARBA" id="ARBA00011956"/>
    </source>
</evidence>
<keyword evidence="6 14" id="KW-0413">Isomerase</keyword>
<accession>A0A090TC88</accession>
<evidence type="ECO:0000256" key="6">
    <source>
        <dbReference type="ARBA" id="ARBA00023235"/>
    </source>
</evidence>
<reference evidence="14 15" key="1">
    <citation type="submission" date="2014-09" db="EMBL/GenBank/DDBJ databases">
        <title>Vibrio maritimus JCM 19240. (C210) whole genome shotgun sequence.</title>
        <authorList>
            <person name="Sawabe T."/>
            <person name="Meirelles P."/>
            <person name="Nakanishi M."/>
            <person name="Sayaka M."/>
            <person name="Hattori M."/>
            <person name="Ohkuma M."/>
        </authorList>
    </citation>
    <scope>NUCLEOTIDE SEQUENCE [LARGE SCALE GENOMIC DNA]</scope>
    <source>
        <strain evidence="14 15">JCM 19240</strain>
    </source>
</reference>